<evidence type="ECO:0000256" key="8">
    <source>
        <dbReference type="ARBA" id="ARBA00023136"/>
    </source>
</evidence>
<proteinExistence type="inferred from homology"/>
<comment type="subcellular location">
    <subcellularLocation>
        <location evidence="2">Endoplasmic reticulum membrane</location>
    </subcellularLocation>
</comment>
<evidence type="ECO:0000256" key="7">
    <source>
        <dbReference type="ARBA" id="ARBA00023033"/>
    </source>
</evidence>
<keyword evidence="4 9" id="KW-0349">Heme</keyword>
<dbReference type="CDD" id="cd20628">
    <property type="entry name" value="CYP4"/>
    <property type="match status" value="1"/>
</dbReference>
<dbReference type="GO" id="GO:0020037">
    <property type="term" value="F:heme binding"/>
    <property type="evidence" value="ECO:0007669"/>
    <property type="project" value="InterPro"/>
</dbReference>
<dbReference type="GO" id="GO:0005506">
    <property type="term" value="F:iron ion binding"/>
    <property type="evidence" value="ECO:0007669"/>
    <property type="project" value="InterPro"/>
</dbReference>
<accession>A0AAV2A6F3</accession>
<name>A0AAV2A6F3_9ARAC</name>
<comment type="similarity">
    <text evidence="3 10">Belongs to the cytochrome P450 family.</text>
</comment>
<keyword evidence="10" id="KW-0560">Oxidoreductase</keyword>
<feature type="transmembrane region" description="Helical" evidence="11">
    <location>
        <begin position="18"/>
        <end position="40"/>
    </location>
</feature>
<keyword evidence="13" id="KW-1185">Reference proteome</keyword>
<comment type="caution">
    <text evidence="12">The sequence shown here is derived from an EMBL/GenBank/DDBJ whole genome shotgun (WGS) entry which is preliminary data.</text>
</comment>
<reference evidence="12 13" key="1">
    <citation type="submission" date="2024-04" db="EMBL/GenBank/DDBJ databases">
        <authorList>
            <person name="Rising A."/>
            <person name="Reimegard J."/>
            <person name="Sonavane S."/>
            <person name="Akerstrom W."/>
            <person name="Nylinder S."/>
            <person name="Hedman E."/>
            <person name="Kallberg Y."/>
        </authorList>
    </citation>
    <scope>NUCLEOTIDE SEQUENCE [LARGE SCALE GENOMIC DNA]</scope>
</reference>
<dbReference type="Proteomes" id="UP001497382">
    <property type="component" value="Unassembled WGS sequence"/>
</dbReference>
<evidence type="ECO:0000256" key="10">
    <source>
        <dbReference type="RuleBase" id="RU000461"/>
    </source>
</evidence>
<dbReference type="PANTHER" id="PTHR24291">
    <property type="entry name" value="CYTOCHROME P450 FAMILY 4"/>
    <property type="match status" value="1"/>
</dbReference>
<dbReference type="EMBL" id="CAXIEN010000123">
    <property type="protein sequence ID" value="CAL1279533.1"/>
    <property type="molecule type" value="Genomic_DNA"/>
</dbReference>
<dbReference type="Pfam" id="PF00067">
    <property type="entry name" value="p450"/>
    <property type="match status" value="1"/>
</dbReference>
<evidence type="ECO:0000313" key="13">
    <source>
        <dbReference type="Proteomes" id="UP001497382"/>
    </source>
</evidence>
<dbReference type="InterPro" id="IPR050196">
    <property type="entry name" value="Cytochrome_P450_Monoox"/>
</dbReference>
<organism evidence="12 13">
    <name type="scientific">Larinioides sclopetarius</name>
    <dbReference type="NCBI Taxonomy" id="280406"/>
    <lineage>
        <taxon>Eukaryota</taxon>
        <taxon>Metazoa</taxon>
        <taxon>Ecdysozoa</taxon>
        <taxon>Arthropoda</taxon>
        <taxon>Chelicerata</taxon>
        <taxon>Arachnida</taxon>
        <taxon>Araneae</taxon>
        <taxon>Araneomorphae</taxon>
        <taxon>Entelegynae</taxon>
        <taxon>Araneoidea</taxon>
        <taxon>Araneidae</taxon>
        <taxon>Larinioides</taxon>
    </lineage>
</organism>
<keyword evidence="6 9" id="KW-0408">Iron</keyword>
<evidence type="ECO:0000256" key="5">
    <source>
        <dbReference type="ARBA" id="ARBA00022824"/>
    </source>
</evidence>
<dbReference type="PRINTS" id="PR00385">
    <property type="entry name" value="P450"/>
</dbReference>
<evidence type="ECO:0000313" key="12">
    <source>
        <dbReference type="EMBL" id="CAL1279533.1"/>
    </source>
</evidence>
<dbReference type="GO" id="GO:0005789">
    <property type="term" value="C:endoplasmic reticulum membrane"/>
    <property type="evidence" value="ECO:0007669"/>
    <property type="project" value="UniProtKB-SubCell"/>
</dbReference>
<dbReference type="GO" id="GO:0016705">
    <property type="term" value="F:oxidoreductase activity, acting on paired donors, with incorporation or reduction of molecular oxygen"/>
    <property type="evidence" value="ECO:0007669"/>
    <property type="project" value="InterPro"/>
</dbReference>
<keyword evidence="11" id="KW-1133">Transmembrane helix</keyword>
<evidence type="ECO:0000256" key="4">
    <source>
        <dbReference type="ARBA" id="ARBA00022617"/>
    </source>
</evidence>
<protein>
    <recommendedName>
        <fullName evidence="14">Cytochrome P450</fullName>
    </recommendedName>
</protein>
<dbReference type="SUPFAM" id="SSF48264">
    <property type="entry name" value="Cytochrome P450"/>
    <property type="match status" value="1"/>
</dbReference>
<evidence type="ECO:0000256" key="6">
    <source>
        <dbReference type="ARBA" id="ARBA00023004"/>
    </source>
</evidence>
<evidence type="ECO:0000256" key="9">
    <source>
        <dbReference type="PIRSR" id="PIRSR602401-1"/>
    </source>
</evidence>
<feature type="binding site" description="axial binding residue" evidence="9">
    <location>
        <position position="476"/>
    </location>
    <ligand>
        <name>heme</name>
        <dbReference type="ChEBI" id="CHEBI:30413"/>
    </ligand>
    <ligandPart>
        <name>Fe</name>
        <dbReference type="ChEBI" id="CHEBI:18248"/>
    </ligandPart>
</feature>
<dbReference type="InterPro" id="IPR001128">
    <property type="entry name" value="Cyt_P450"/>
</dbReference>
<evidence type="ECO:0000256" key="1">
    <source>
        <dbReference type="ARBA" id="ARBA00001971"/>
    </source>
</evidence>
<evidence type="ECO:0000256" key="2">
    <source>
        <dbReference type="ARBA" id="ARBA00004586"/>
    </source>
</evidence>
<evidence type="ECO:0008006" key="14">
    <source>
        <dbReference type="Google" id="ProtNLM"/>
    </source>
</evidence>
<gene>
    <name evidence="12" type="ORF">LARSCL_LOCUS10428</name>
</gene>
<keyword evidence="11" id="KW-0812">Transmembrane</keyword>
<keyword evidence="7 10" id="KW-0503">Monooxygenase</keyword>
<dbReference type="GO" id="GO:0004497">
    <property type="term" value="F:monooxygenase activity"/>
    <property type="evidence" value="ECO:0007669"/>
    <property type="project" value="UniProtKB-KW"/>
</dbReference>
<dbReference type="AlphaFoldDB" id="A0AAV2A6F3"/>
<sequence length="542" mass="63561">MIWNSLLKISSLEYSTGYFVLCILVAFLLFGYFFNIWFHLLNTVHSLPCLKLKFYHALGHATLLFSHRLKKTQNVSPHVRDFEVMCGYHHLFLREGLSSAWFLFHEVTVFKADVVELILSDNRESKKAWFYKMMEPWLGSGLLTSCDEKWRSRRKLLTPALHFSVLKEYLPIMNKQGRILRDVLCTATQEEFINIYSVMTKSSFNIICECLLDKESQIDPQNLYLSKIHELTSSIFERVHRVLHWNDLIFYLSSAGRAFSENVQIAQDLTNKIIAQKIKEKQGYQKNDVTEDENSHEKRIPTQLKKSALVDLLVEEHLKRNSLSKSDVRQEVDAFVFAGHDTTSVAMSWCLWMIGLHPWVQDRIHEELDALFEEDDREVTVEDLNKMKYLECVIKETARLYPSVPIIAREIRNDIHYGKYTIPKGCTCTVYAYMLHRDPNIFPNPERFDPERFTLENSTGRHSFAYVPFSAGSRNCIGQRFAMMEVKTLVSSILRRYKLRSLDPRDKVLALTELILRPANELRIQVRKRDQSFDFHSVYYRP</sequence>
<evidence type="ECO:0000256" key="11">
    <source>
        <dbReference type="SAM" id="Phobius"/>
    </source>
</evidence>
<keyword evidence="9 10" id="KW-0479">Metal-binding</keyword>
<dbReference type="InterPro" id="IPR017972">
    <property type="entry name" value="Cyt_P450_CS"/>
</dbReference>
<dbReference type="InterPro" id="IPR036396">
    <property type="entry name" value="Cyt_P450_sf"/>
</dbReference>
<dbReference type="InterPro" id="IPR002401">
    <property type="entry name" value="Cyt_P450_E_grp-I"/>
</dbReference>
<dbReference type="Gene3D" id="1.10.630.10">
    <property type="entry name" value="Cytochrome P450"/>
    <property type="match status" value="1"/>
</dbReference>
<evidence type="ECO:0000256" key="3">
    <source>
        <dbReference type="ARBA" id="ARBA00010617"/>
    </source>
</evidence>
<dbReference type="PROSITE" id="PS00086">
    <property type="entry name" value="CYTOCHROME_P450"/>
    <property type="match status" value="1"/>
</dbReference>
<dbReference type="PRINTS" id="PR00463">
    <property type="entry name" value="EP450I"/>
</dbReference>
<keyword evidence="8 11" id="KW-0472">Membrane</keyword>
<keyword evidence="5" id="KW-0256">Endoplasmic reticulum</keyword>
<dbReference type="PANTHER" id="PTHR24291:SF189">
    <property type="entry name" value="CYTOCHROME P450 4C3-RELATED"/>
    <property type="match status" value="1"/>
</dbReference>
<comment type="cofactor">
    <cofactor evidence="1 9">
        <name>heme</name>
        <dbReference type="ChEBI" id="CHEBI:30413"/>
    </cofactor>
</comment>